<sequence length="157" mass="17347">MPNIVLSRIDERLIHGQVGVQWVGFSGANLVLVANDEVAEDPIQQNLMEMVLAEGIAVRFWPLQKVIDNIHRAADRQKILLVCKNPQDFLTLVNGSVPVKRINVGNMHYVEGKKQVAKTVSVDEQDIAAFSGLKQAGVECFVQGVPTESAQDLYKLL</sequence>
<feature type="modified residue" description="Phosphohistidine; by EIIA" evidence="9">
    <location>
        <position position="15"/>
    </location>
</feature>
<dbReference type="Proteomes" id="UP000029481">
    <property type="component" value="Chromosome"/>
</dbReference>
<evidence type="ECO:0000256" key="9">
    <source>
        <dbReference type="PIRSR" id="PIRSR618455-2"/>
    </source>
</evidence>
<feature type="domain" description="PTS EIIB type-4" evidence="10">
    <location>
        <begin position="1"/>
        <end position="157"/>
    </location>
</feature>
<dbReference type="SUPFAM" id="SSF52728">
    <property type="entry name" value="PTS IIb component"/>
    <property type="match status" value="1"/>
</dbReference>
<reference evidence="11 12" key="1">
    <citation type="submission" date="2014-09" db="EMBL/GenBank/DDBJ databases">
        <title>Cedecea neteri SSMD04 Genome Sequencing.</title>
        <authorList>
            <person name="Tan J.-Y."/>
        </authorList>
    </citation>
    <scope>NUCLEOTIDE SEQUENCE [LARGE SCALE GENOMIC DNA]</scope>
    <source>
        <strain evidence="11 12">SSMD04</strain>
    </source>
</reference>
<comment type="subcellular location">
    <subcellularLocation>
        <location evidence="1">Cytoplasm</location>
    </subcellularLocation>
</comment>
<evidence type="ECO:0000313" key="11">
    <source>
        <dbReference type="EMBL" id="AIR04977.1"/>
    </source>
</evidence>
<dbReference type="EMBL" id="CP009451">
    <property type="protein sequence ID" value="AIR04977.1"/>
    <property type="molecule type" value="Genomic_DNA"/>
</dbReference>
<evidence type="ECO:0000259" key="10">
    <source>
        <dbReference type="PROSITE" id="PS51101"/>
    </source>
</evidence>
<gene>
    <name evidence="11" type="ORF">JT31_10230</name>
</gene>
<evidence type="ECO:0000256" key="1">
    <source>
        <dbReference type="ARBA" id="ARBA00004496"/>
    </source>
</evidence>
<dbReference type="Pfam" id="PF03830">
    <property type="entry name" value="PTSIIB_sorb"/>
    <property type="match status" value="1"/>
</dbReference>
<evidence type="ECO:0000256" key="2">
    <source>
        <dbReference type="ARBA" id="ARBA00022448"/>
    </source>
</evidence>
<dbReference type="InterPro" id="IPR004720">
    <property type="entry name" value="PTS_IIB_sorbose-sp"/>
</dbReference>
<keyword evidence="7" id="KW-0418">Kinase</keyword>
<dbReference type="GO" id="GO:0009401">
    <property type="term" value="P:phosphoenolpyruvate-dependent sugar phosphotransferase system"/>
    <property type="evidence" value="ECO:0007669"/>
    <property type="project" value="UniProtKB-KW"/>
</dbReference>
<dbReference type="PROSITE" id="PS51101">
    <property type="entry name" value="PTS_EIIB_TYPE_4"/>
    <property type="match status" value="1"/>
</dbReference>
<evidence type="ECO:0000256" key="3">
    <source>
        <dbReference type="ARBA" id="ARBA00022490"/>
    </source>
</evidence>
<keyword evidence="5" id="KW-0808">Transferase</keyword>
<evidence type="ECO:0000256" key="8">
    <source>
        <dbReference type="PIRSR" id="PIRSR618455-1"/>
    </source>
</evidence>
<evidence type="ECO:0000256" key="7">
    <source>
        <dbReference type="ARBA" id="ARBA00022777"/>
    </source>
</evidence>
<dbReference type="KEGG" id="cnt:JT31_10230"/>
<keyword evidence="12" id="KW-1185">Reference proteome</keyword>
<keyword evidence="3" id="KW-0963">Cytoplasm</keyword>
<dbReference type="CDD" id="cd00001">
    <property type="entry name" value="PTS_IIB_man"/>
    <property type="match status" value="1"/>
</dbReference>
<organism evidence="11 12">
    <name type="scientific">Cedecea neteri</name>
    <dbReference type="NCBI Taxonomy" id="158822"/>
    <lineage>
        <taxon>Bacteria</taxon>
        <taxon>Pseudomonadati</taxon>
        <taxon>Pseudomonadota</taxon>
        <taxon>Gammaproteobacteria</taxon>
        <taxon>Enterobacterales</taxon>
        <taxon>Enterobacteriaceae</taxon>
        <taxon>Cedecea</taxon>
    </lineage>
</organism>
<dbReference type="OrthoDB" id="7065728at2"/>
<dbReference type="AlphaFoldDB" id="A0A089PXA8"/>
<feature type="active site" description="Pros-phosphohistidine intermediate; for EIIB activity" evidence="8">
    <location>
        <position position="15"/>
    </location>
</feature>
<dbReference type="GO" id="GO:0008982">
    <property type="term" value="F:protein-N(PI)-phosphohistidine-sugar phosphotransferase activity"/>
    <property type="evidence" value="ECO:0007669"/>
    <property type="project" value="InterPro"/>
</dbReference>
<name>A0A089PXA8_9ENTR</name>
<proteinExistence type="predicted"/>
<dbReference type="NCBIfam" id="TIGR00854">
    <property type="entry name" value="pts-sorbose"/>
    <property type="match status" value="1"/>
</dbReference>
<evidence type="ECO:0000256" key="6">
    <source>
        <dbReference type="ARBA" id="ARBA00022683"/>
    </source>
</evidence>
<dbReference type="RefSeq" id="WP_038476271.1">
    <property type="nucleotide sequence ID" value="NZ_CP009451.1"/>
</dbReference>
<dbReference type="InterPro" id="IPR036667">
    <property type="entry name" value="PTS_IIB_sorbose-sp_sf"/>
</dbReference>
<dbReference type="Gene3D" id="3.40.35.10">
    <property type="entry name" value="Phosphotransferase system, sorbose subfamily IIB component"/>
    <property type="match status" value="1"/>
</dbReference>
<dbReference type="NCBIfam" id="NF008508">
    <property type="entry name" value="PRK11425.1"/>
    <property type="match status" value="1"/>
</dbReference>
<protein>
    <submittedName>
        <fullName evidence="11">PTS system N-acetylgalactosamine-specific transporter subunit IIB</fullName>
    </submittedName>
</protein>
<dbReference type="GO" id="GO:0016301">
    <property type="term" value="F:kinase activity"/>
    <property type="evidence" value="ECO:0007669"/>
    <property type="project" value="UniProtKB-KW"/>
</dbReference>
<keyword evidence="2" id="KW-0813">Transport</keyword>
<evidence type="ECO:0000256" key="4">
    <source>
        <dbReference type="ARBA" id="ARBA00022597"/>
    </source>
</evidence>
<evidence type="ECO:0000256" key="5">
    <source>
        <dbReference type="ARBA" id="ARBA00022679"/>
    </source>
</evidence>
<dbReference type="InterPro" id="IPR018455">
    <property type="entry name" value="PTS_IIB_sorbose-sp_subgr"/>
</dbReference>
<dbReference type="GO" id="GO:0005737">
    <property type="term" value="C:cytoplasm"/>
    <property type="evidence" value="ECO:0007669"/>
    <property type="project" value="UniProtKB-SubCell"/>
</dbReference>
<evidence type="ECO:0000313" key="12">
    <source>
        <dbReference type="Proteomes" id="UP000029481"/>
    </source>
</evidence>
<keyword evidence="4" id="KW-0762">Sugar transport</keyword>
<accession>A0A089PXA8</accession>
<keyword evidence="6" id="KW-0598">Phosphotransferase system</keyword>
<dbReference type="NCBIfam" id="NF007288">
    <property type="entry name" value="PRK09756.1"/>
    <property type="match status" value="1"/>
</dbReference>